<dbReference type="GO" id="GO:0003682">
    <property type="term" value="F:chromatin binding"/>
    <property type="evidence" value="ECO:0007669"/>
    <property type="project" value="TreeGrafter"/>
</dbReference>
<name>A0A4E0S131_FASHE</name>
<organism evidence="2 3">
    <name type="scientific">Fasciola hepatica</name>
    <name type="common">Liver fluke</name>
    <dbReference type="NCBI Taxonomy" id="6192"/>
    <lineage>
        <taxon>Eukaryota</taxon>
        <taxon>Metazoa</taxon>
        <taxon>Spiralia</taxon>
        <taxon>Lophotrochozoa</taxon>
        <taxon>Platyhelminthes</taxon>
        <taxon>Trematoda</taxon>
        <taxon>Digenea</taxon>
        <taxon>Plagiorchiida</taxon>
        <taxon>Echinostomata</taxon>
        <taxon>Echinostomatoidea</taxon>
        <taxon>Fasciolidae</taxon>
        <taxon>Fasciola</taxon>
    </lineage>
</organism>
<dbReference type="AlphaFoldDB" id="A0A4E0S131"/>
<gene>
    <name evidence="2" type="ORF">D915_003238</name>
</gene>
<protein>
    <recommendedName>
        <fullName evidence="1">Rad21/Rec8-like protein C-terminal eukaryotic domain-containing protein</fullName>
    </recommendedName>
</protein>
<dbReference type="InterPro" id="IPR039781">
    <property type="entry name" value="Rad21/Rec8-like"/>
</dbReference>
<keyword evidence="3" id="KW-1185">Reference proteome</keyword>
<dbReference type="Proteomes" id="UP000230066">
    <property type="component" value="Unassembled WGS sequence"/>
</dbReference>
<dbReference type="GO" id="GO:0051177">
    <property type="term" value="P:meiotic sister chromatid cohesion"/>
    <property type="evidence" value="ECO:0007669"/>
    <property type="project" value="TreeGrafter"/>
</dbReference>
<dbReference type="SUPFAM" id="SSF46785">
    <property type="entry name" value="Winged helix' DNA-binding domain"/>
    <property type="match status" value="1"/>
</dbReference>
<evidence type="ECO:0000313" key="3">
    <source>
        <dbReference type="Proteomes" id="UP000230066"/>
    </source>
</evidence>
<sequence length="566" mass="63459">MRSLRFFSLYFSLSPKPRSKKRKRDDIVIADPPEIPVADPFGETTDFGNLQIPDLLSFPTINPDLDFLDTQNSLYQARVEDITMLEDNLNLASAQNLTFGEDFAPSAIELFQEHTVLPVETVQIVNEPSSTQVPTEDSCKVPVDVMSEVTERPTKRPRIEETETLLPPETVQEIPVVNQVMPEPYTVPLEELNQVLPNGRETVRRIRRGVRSKLVVDQELRLTVDQLRYNMEHGEETMVSLDSRLAEPASRLQTRYLLSNCVPRLLAVPANLETALSANLCELWCRYRRMGEKSSWNQMEPEVEVTREVDPNSSRLPRSETRITEELMETSIEQQRGGQTTMSLHQSVSLLGGTGDIVMDVTVNQAGSQCQADSVASLITPAPERQASPPRGLVSESGIHRLSVSDNRPLTVDAAPAAPNPMETMTIQADMTTLYPLPDEREENRAVYQGKSCFYHDAFFLSASTLSLFETITTNCPFLRTDLTNSVMVPETNAADYANSDEVWSALQTHLNTEPNGVYLDRICPTRSTRRVAALTFSTVLQLLKKQRIRVTQSEPFGPIHIQLAA</sequence>
<dbReference type="InterPro" id="IPR036390">
    <property type="entry name" value="WH_DNA-bd_sf"/>
</dbReference>
<reference evidence="2" key="1">
    <citation type="submission" date="2019-03" db="EMBL/GenBank/DDBJ databases">
        <title>Improved annotation for the trematode Fasciola hepatica.</title>
        <authorList>
            <person name="Choi Y.-J."/>
            <person name="Martin J."/>
            <person name="Mitreva M."/>
        </authorList>
    </citation>
    <scope>NUCLEOTIDE SEQUENCE [LARGE SCALE GENOMIC DNA]</scope>
</reference>
<dbReference type="GO" id="GO:0030893">
    <property type="term" value="C:meiotic cohesin complex"/>
    <property type="evidence" value="ECO:0007669"/>
    <property type="project" value="TreeGrafter"/>
</dbReference>
<accession>A0A4E0S131</accession>
<dbReference type="GO" id="GO:0006302">
    <property type="term" value="P:double-strand break repair"/>
    <property type="evidence" value="ECO:0007669"/>
    <property type="project" value="TreeGrafter"/>
</dbReference>
<feature type="domain" description="Rad21/Rec8-like protein C-terminal eukaryotic" evidence="1">
    <location>
        <begin position="515"/>
        <end position="564"/>
    </location>
</feature>
<dbReference type="PANTHER" id="PTHR12585">
    <property type="entry name" value="SCC1 / RAD21 FAMILY MEMBER"/>
    <property type="match status" value="1"/>
</dbReference>
<dbReference type="Pfam" id="PF04824">
    <property type="entry name" value="Rad21_Rec8"/>
    <property type="match status" value="1"/>
</dbReference>
<dbReference type="PANTHER" id="PTHR12585:SF27">
    <property type="entry name" value="MEIOTIC RECOMBINATION PROTEIN REC8 HOMOLOG"/>
    <property type="match status" value="1"/>
</dbReference>
<dbReference type="EMBL" id="JXXN02000872">
    <property type="protein sequence ID" value="THD26082.1"/>
    <property type="molecule type" value="Genomic_DNA"/>
</dbReference>
<comment type="caution">
    <text evidence="2">The sequence shown here is derived from an EMBL/GenBank/DDBJ whole genome shotgun (WGS) entry which is preliminary data.</text>
</comment>
<evidence type="ECO:0000313" key="2">
    <source>
        <dbReference type="EMBL" id="THD26082.1"/>
    </source>
</evidence>
<evidence type="ECO:0000259" key="1">
    <source>
        <dbReference type="Pfam" id="PF04824"/>
    </source>
</evidence>
<dbReference type="InterPro" id="IPR006909">
    <property type="entry name" value="Rad21/Rec8_C_eu"/>
</dbReference>
<proteinExistence type="predicted"/>